<evidence type="ECO:0000313" key="6">
    <source>
        <dbReference type="EMBL" id="MDT8901466.1"/>
    </source>
</evidence>
<evidence type="ECO:0000313" key="7">
    <source>
        <dbReference type="Proteomes" id="UP001254848"/>
    </source>
</evidence>
<gene>
    <name evidence="6" type="ORF">Q4T40_09460</name>
</gene>
<evidence type="ECO:0000256" key="4">
    <source>
        <dbReference type="ARBA" id="ARBA00023316"/>
    </source>
</evidence>
<evidence type="ECO:0000256" key="2">
    <source>
        <dbReference type="ARBA" id="ARBA00022679"/>
    </source>
</evidence>
<comment type="catalytic activity">
    <reaction evidence="5">
        <text>UDP-N-acetyl-alpha-D-mannosamine + N-acetyl-alpha-D-glucosaminyl-di-trans,octa-cis-undecaprenyl diphosphate = N-acetyl-beta-D-mannosaminyl-(1-&gt;4)-N-acetyl-alpha-D-glucosaminyl di-trans,octa-cis-undecaprenyl diphosphate + UDP + H(+)</text>
        <dbReference type="Rhea" id="RHEA:16053"/>
        <dbReference type="ChEBI" id="CHEBI:15378"/>
        <dbReference type="ChEBI" id="CHEBI:58223"/>
        <dbReference type="ChEBI" id="CHEBI:62959"/>
        <dbReference type="ChEBI" id="CHEBI:68623"/>
        <dbReference type="ChEBI" id="CHEBI:132210"/>
        <dbReference type="EC" id="2.4.1.187"/>
    </reaction>
</comment>
<protein>
    <recommendedName>
        <fullName evidence="5">N-acetylglucosaminyldiphosphoundecaprenol N-acetyl-beta-D-mannosaminyltransferase</fullName>
        <ecNumber evidence="5">2.4.1.187</ecNumber>
    </recommendedName>
    <alternativeName>
        <fullName evidence="5">N-acetylmannosaminyltransferase</fullName>
    </alternativeName>
    <alternativeName>
        <fullName evidence="5">UDP-N-acetylmannosamine transferase</fullName>
    </alternativeName>
    <alternativeName>
        <fullName evidence="5">UDP-N-acetylmannosamine:N-acetylglucosaminyl pyrophosphorylundecaprenol N-acetylmannosaminyltransferase</fullName>
    </alternativeName>
</protein>
<keyword evidence="2 5" id="KW-0808">Transferase</keyword>
<dbReference type="CDD" id="cd06533">
    <property type="entry name" value="Glyco_transf_WecG_TagA"/>
    <property type="match status" value="1"/>
</dbReference>
<comment type="similarity">
    <text evidence="5">Belongs to the glycosyltransferase 26 family. TagA/TarA subfamily.</text>
</comment>
<comment type="function">
    <text evidence="5">Catalyzes the conversion of GlcNAc-PP-undecaprenol into ManNAc-GlcNAc-PP-undecaprenol, the first committed lipid intermediate in the de novo synthesis of teichoic acid.</text>
</comment>
<keyword evidence="7" id="KW-1185">Reference proteome</keyword>
<sequence>MRFEEFTLVRVDVLGVQIDAVTLAEAVRTVEGFIAEGGPHLVATANAEMVMAAGRDRELARILADAALVVPDGAGVVWAARHLGQPVPERVAGFDLAEELLARAATEGWRVFFFGGAPGIAAKASEAAAAKWPGLTVAGVRDGYFAPEEAASIAAAIRASKPHILLAALGVPKQEKWLAAQATTLAVPVSMGVGGTFDVMAGVTRRAPLWMQRAGLEWLYRLGCDPKRIGRMMALPRFVMRVLAAKKH</sequence>
<proteinExistence type="inferred from homology"/>
<evidence type="ECO:0000256" key="5">
    <source>
        <dbReference type="HAMAP-Rule" id="MF_02070"/>
    </source>
</evidence>
<comment type="pathway">
    <text evidence="5">Cell wall biogenesis; teichoic acid biosynthesis.</text>
</comment>
<evidence type="ECO:0000256" key="1">
    <source>
        <dbReference type="ARBA" id="ARBA00022676"/>
    </source>
</evidence>
<organism evidence="6 7">
    <name type="scientific">Anaeroselena agilis</name>
    <dbReference type="NCBI Taxonomy" id="3063788"/>
    <lineage>
        <taxon>Bacteria</taxon>
        <taxon>Bacillati</taxon>
        <taxon>Bacillota</taxon>
        <taxon>Negativicutes</taxon>
        <taxon>Acetonemataceae</taxon>
        <taxon>Anaeroselena</taxon>
    </lineage>
</organism>
<dbReference type="InterPro" id="IPR004629">
    <property type="entry name" value="WecG_TagA_CpsF"/>
</dbReference>
<dbReference type="PANTHER" id="PTHR34136:SF1">
    <property type="entry name" value="UDP-N-ACETYL-D-MANNOSAMINURONIC ACID TRANSFERASE"/>
    <property type="match status" value="1"/>
</dbReference>
<dbReference type="Proteomes" id="UP001254848">
    <property type="component" value="Unassembled WGS sequence"/>
</dbReference>
<dbReference type="PANTHER" id="PTHR34136">
    <property type="match status" value="1"/>
</dbReference>
<evidence type="ECO:0000256" key="3">
    <source>
        <dbReference type="ARBA" id="ARBA00022944"/>
    </source>
</evidence>
<reference evidence="6 7" key="1">
    <citation type="submission" date="2023-07" db="EMBL/GenBank/DDBJ databases">
        <title>The novel representative of Negativicutes class, Anaeroselena agilis gen. nov. sp. nov.</title>
        <authorList>
            <person name="Prokofeva M.I."/>
            <person name="Elcheninov A.G."/>
            <person name="Klyukina A."/>
            <person name="Kublanov I.V."/>
            <person name="Frolov E.N."/>
            <person name="Podosokorskaya O.A."/>
        </authorList>
    </citation>
    <scope>NUCLEOTIDE SEQUENCE [LARGE SCALE GENOMIC DNA]</scope>
    <source>
        <strain evidence="6 7">4137-cl</strain>
    </source>
</reference>
<comment type="caution">
    <text evidence="6">The sequence shown here is derived from an EMBL/GenBank/DDBJ whole genome shotgun (WGS) entry which is preliminary data.</text>
</comment>
<keyword evidence="4 5" id="KW-0961">Cell wall biogenesis/degradation</keyword>
<name>A0ABU3NXD9_9FIRM</name>
<dbReference type="EMBL" id="JAUOZS010000001">
    <property type="protein sequence ID" value="MDT8901466.1"/>
    <property type="molecule type" value="Genomic_DNA"/>
</dbReference>
<dbReference type="HAMAP" id="MF_02070">
    <property type="entry name" value="TagA_TarA"/>
    <property type="match status" value="1"/>
</dbReference>
<accession>A0ABU3NXD9</accession>
<dbReference type="InterPro" id="IPR034714">
    <property type="entry name" value="TagA_TarA"/>
</dbReference>
<dbReference type="Pfam" id="PF03808">
    <property type="entry name" value="Glyco_tran_WecG"/>
    <property type="match status" value="1"/>
</dbReference>
<keyword evidence="1 5" id="KW-0328">Glycosyltransferase</keyword>
<dbReference type="NCBIfam" id="TIGR00696">
    <property type="entry name" value="wecG_tagA_cpsF"/>
    <property type="match status" value="1"/>
</dbReference>
<dbReference type="EC" id="2.4.1.187" evidence="5"/>
<keyword evidence="3 5" id="KW-0777">Teichoic acid biosynthesis</keyword>